<accession>A0ABT5JEW2</accession>
<sequence length="311" mass="33364">MRGRLFGVMSAVLIAASPVAAADLGAPFAPLLRPTLAPAWSLEAGGRYWYSAGRNAYDYFADGAGTTRISRLDYDGLDAHSGEAFFRLDNAGGLFLKGYVGGGLPRGGTLYDEDFPPLFTPYSKTDSEASGKLLYASVDVGFTLWDGRATGSLPLRFGAFAGYHYRHETIDAYGCRQIGGGNVCSATVLPTSVMVITEDDTWHTLRLGGVVDVWFTPAVKLTAEAAYGRVWQSAVDTHYFTFGADPADGSGDAFQTEAVLSWQVTSLLNVGVGGRWWHQQTEATDAFGQLLKYKTDRYGVFAQASVTLGGP</sequence>
<dbReference type="Proteomes" id="UP001165652">
    <property type="component" value="Unassembled WGS sequence"/>
</dbReference>
<dbReference type="RefSeq" id="WP_272779074.1">
    <property type="nucleotide sequence ID" value="NZ_JAQQLI010000040.1"/>
</dbReference>
<dbReference type="EMBL" id="JAQQLI010000040">
    <property type="protein sequence ID" value="MDC7788236.1"/>
    <property type="molecule type" value="Genomic_DNA"/>
</dbReference>
<dbReference type="InterPro" id="IPR020080">
    <property type="entry name" value="OM_adhesin/peptidase_omptin"/>
</dbReference>
<evidence type="ECO:0008006" key="4">
    <source>
        <dbReference type="Google" id="ProtNLM"/>
    </source>
</evidence>
<dbReference type="SUPFAM" id="SSF69917">
    <property type="entry name" value="OMPT-like"/>
    <property type="match status" value="1"/>
</dbReference>
<keyword evidence="3" id="KW-1185">Reference proteome</keyword>
<reference evidence="2" key="1">
    <citation type="journal article" date="2023" name="Microbiol Resour">
        <title>Genome Sequences of Rhodoplanes serenus and Two Thermotolerant Strains, Rhodoplanes tepidamans and 'Rhodoplanes cryptolactis,' Further Refine the Genus.</title>
        <authorList>
            <person name="Rayyan A.A."/>
            <person name="Kyndt J.A."/>
        </authorList>
    </citation>
    <scope>NUCLEOTIDE SEQUENCE</scope>
    <source>
        <strain evidence="2">DSM 9987</strain>
    </source>
</reference>
<evidence type="ECO:0000313" key="3">
    <source>
        <dbReference type="Proteomes" id="UP001165652"/>
    </source>
</evidence>
<keyword evidence="1" id="KW-0732">Signal</keyword>
<evidence type="ECO:0000256" key="1">
    <source>
        <dbReference type="SAM" id="SignalP"/>
    </source>
</evidence>
<feature type="signal peptide" evidence="1">
    <location>
        <begin position="1"/>
        <end position="21"/>
    </location>
</feature>
<dbReference type="Gene3D" id="2.40.128.90">
    <property type="entry name" value="OMPT-like"/>
    <property type="match status" value="1"/>
</dbReference>
<gene>
    <name evidence="2" type="ORF">PQJ73_21315</name>
</gene>
<organism evidence="2 3">
    <name type="scientific">Rhodoplanes tepidamans</name>
    <name type="common">Rhodoplanes cryptolactis</name>
    <dbReference type="NCBI Taxonomy" id="200616"/>
    <lineage>
        <taxon>Bacteria</taxon>
        <taxon>Pseudomonadati</taxon>
        <taxon>Pseudomonadota</taxon>
        <taxon>Alphaproteobacteria</taxon>
        <taxon>Hyphomicrobiales</taxon>
        <taxon>Nitrobacteraceae</taxon>
        <taxon>Rhodoplanes</taxon>
    </lineage>
</organism>
<name>A0ABT5JEW2_RHOTP</name>
<proteinExistence type="predicted"/>
<dbReference type="InterPro" id="IPR053724">
    <property type="entry name" value="OMP_A26_sf"/>
</dbReference>
<evidence type="ECO:0000313" key="2">
    <source>
        <dbReference type="EMBL" id="MDC7788236.1"/>
    </source>
</evidence>
<reference evidence="2" key="2">
    <citation type="submission" date="2023-02" db="EMBL/GenBank/DDBJ databases">
        <authorList>
            <person name="Rayyan A."/>
            <person name="Meyer T."/>
            <person name="Kyndt J.A."/>
        </authorList>
    </citation>
    <scope>NUCLEOTIDE SEQUENCE</scope>
    <source>
        <strain evidence="2">DSM 9987</strain>
    </source>
</reference>
<comment type="caution">
    <text evidence="2">The sequence shown here is derived from an EMBL/GenBank/DDBJ whole genome shotgun (WGS) entry which is preliminary data.</text>
</comment>
<feature type="chain" id="PRO_5045447663" description="Outer membrane protein beta-barrel domain-containing protein" evidence="1">
    <location>
        <begin position="22"/>
        <end position="311"/>
    </location>
</feature>
<protein>
    <recommendedName>
        <fullName evidence="4">Outer membrane protein beta-barrel domain-containing protein</fullName>
    </recommendedName>
</protein>